<reference evidence="1 2" key="1">
    <citation type="journal article" date="2017" name="Nat. Commun.">
        <title>Genome assembly with in vitro proximity ligation data and whole-genome triplication in lettuce.</title>
        <authorList>
            <person name="Reyes-Chin-Wo S."/>
            <person name="Wang Z."/>
            <person name="Yang X."/>
            <person name="Kozik A."/>
            <person name="Arikit S."/>
            <person name="Song C."/>
            <person name="Xia L."/>
            <person name="Froenicke L."/>
            <person name="Lavelle D.O."/>
            <person name="Truco M.J."/>
            <person name="Xia R."/>
            <person name="Zhu S."/>
            <person name="Xu C."/>
            <person name="Xu H."/>
            <person name="Xu X."/>
            <person name="Cox K."/>
            <person name="Korf I."/>
            <person name="Meyers B.C."/>
            <person name="Michelmore R.W."/>
        </authorList>
    </citation>
    <scope>NUCLEOTIDE SEQUENCE [LARGE SCALE GENOMIC DNA]</scope>
    <source>
        <strain evidence="2">cv. Salinas</strain>
        <tissue evidence="1">Seedlings</tissue>
    </source>
</reference>
<organism evidence="1 2">
    <name type="scientific">Lactuca sativa</name>
    <name type="common">Garden lettuce</name>
    <dbReference type="NCBI Taxonomy" id="4236"/>
    <lineage>
        <taxon>Eukaryota</taxon>
        <taxon>Viridiplantae</taxon>
        <taxon>Streptophyta</taxon>
        <taxon>Embryophyta</taxon>
        <taxon>Tracheophyta</taxon>
        <taxon>Spermatophyta</taxon>
        <taxon>Magnoliopsida</taxon>
        <taxon>eudicotyledons</taxon>
        <taxon>Gunneridae</taxon>
        <taxon>Pentapetalae</taxon>
        <taxon>asterids</taxon>
        <taxon>campanulids</taxon>
        <taxon>Asterales</taxon>
        <taxon>Asteraceae</taxon>
        <taxon>Cichorioideae</taxon>
        <taxon>Cichorieae</taxon>
        <taxon>Lactucinae</taxon>
        <taxon>Lactuca</taxon>
    </lineage>
</organism>
<accession>A0A9R1UQ41</accession>
<evidence type="ECO:0000313" key="1">
    <source>
        <dbReference type="EMBL" id="KAJ0190898.1"/>
    </source>
</evidence>
<keyword evidence="2" id="KW-1185">Reference proteome</keyword>
<evidence type="ECO:0000313" key="2">
    <source>
        <dbReference type="Proteomes" id="UP000235145"/>
    </source>
</evidence>
<dbReference type="Proteomes" id="UP000235145">
    <property type="component" value="Unassembled WGS sequence"/>
</dbReference>
<protein>
    <submittedName>
        <fullName evidence="1">Uncharacterized protein</fullName>
    </submittedName>
</protein>
<dbReference type="EMBL" id="NBSK02000008">
    <property type="protein sequence ID" value="KAJ0190898.1"/>
    <property type="molecule type" value="Genomic_DNA"/>
</dbReference>
<proteinExistence type="predicted"/>
<sequence length="127" mass="14826">MVLKKKWKGLRVIDGTLVLLNKHHLYFQVLVINVIIDNVYKSIRIPSCDNSCPLICIEKNKDMPRMKRWSGTKKLKLIDVNKIFSKTQEAQPPRNKMSPSDDELTSCYYMSFQEYVYGERKSVPSLV</sequence>
<comment type="caution">
    <text evidence="1">The sequence shown here is derived from an EMBL/GenBank/DDBJ whole genome shotgun (WGS) entry which is preliminary data.</text>
</comment>
<name>A0A9R1UQ41_LACSA</name>
<dbReference type="AlphaFoldDB" id="A0A9R1UQ41"/>
<gene>
    <name evidence="1" type="ORF">LSAT_V11C800449820</name>
</gene>